<evidence type="ECO:0000256" key="1">
    <source>
        <dbReference type="SAM" id="Phobius"/>
    </source>
</evidence>
<evidence type="ECO:0000313" key="3">
    <source>
        <dbReference type="Proteomes" id="UP000054466"/>
    </source>
</evidence>
<dbReference type="GO" id="GO:0016705">
    <property type="term" value="F:oxidoreductase activity, acting on paired donors, with incorporation or reduction of molecular oxygen"/>
    <property type="evidence" value="ECO:0007669"/>
    <property type="project" value="InterPro"/>
</dbReference>
<dbReference type="InterPro" id="IPR001128">
    <property type="entry name" value="Cyt_P450"/>
</dbReference>
<reference evidence="2 3" key="1">
    <citation type="submission" date="2015-01" db="EMBL/GenBank/DDBJ databases">
        <title>The Genome Sequence of Cladophialophora immunda CBS83496.</title>
        <authorList>
            <consortium name="The Broad Institute Genomics Platform"/>
            <person name="Cuomo C."/>
            <person name="de Hoog S."/>
            <person name="Gorbushina A."/>
            <person name="Stielow B."/>
            <person name="Teixiera M."/>
            <person name="Abouelleil A."/>
            <person name="Chapman S.B."/>
            <person name="Priest M."/>
            <person name="Young S.K."/>
            <person name="Wortman J."/>
            <person name="Nusbaum C."/>
            <person name="Birren B."/>
        </authorList>
    </citation>
    <scope>NUCLEOTIDE SEQUENCE [LARGE SCALE GENOMIC DNA]</scope>
    <source>
        <strain evidence="2 3">CBS 83496</strain>
    </source>
</reference>
<keyword evidence="1" id="KW-0472">Membrane</keyword>
<sequence>MLSIAYVTDILDHGQTGPFLKHAAVACLLLGAFLAIVSRRLWLYPKPLPGIPYNVEATGNLLGDIPSLAQWQKTHGETRRWFQAQFRKLNSPVVQVFVYPFKKPEVLLGDHREIRDILLRRHREFDRGSKEPNAFGALLPQQLLSIKTPTAKFKFHKELMKDLMLPQFLSTVNGPVIYQKAMTLVELWKAKAQIAQQRPFDVKQDLYKLAYDIIMAISFGLSDESSCTRTQLRALLSEKASRPATTEGSS</sequence>
<dbReference type="Proteomes" id="UP000054466">
    <property type="component" value="Unassembled WGS sequence"/>
</dbReference>
<evidence type="ECO:0008006" key="4">
    <source>
        <dbReference type="Google" id="ProtNLM"/>
    </source>
</evidence>
<dbReference type="HOGENOM" id="CLU_097222_0_0_1"/>
<gene>
    <name evidence="2" type="ORF">PV07_11185</name>
</gene>
<keyword evidence="3" id="KW-1185">Reference proteome</keyword>
<dbReference type="GO" id="GO:0005506">
    <property type="term" value="F:iron ion binding"/>
    <property type="evidence" value="ECO:0007669"/>
    <property type="project" value="InterPro"/>
</dbReference>
<protein>
    <recommendedName>
        <fullName evidence="4">Cytochrome P450</fullName>
    </recommendedName>
</protein>
<dbReference type="Gene3D" id="1.10.630.10">
    <property type="entry name" value="Cytochrome P450"/>
    <property type="match status" value="1"/>
</dbReference>
<dbReference type="EMBL" id="KN847046">
    <property type="protein sequence ID" value="KIW22942.1"/>
    <property type="molecule type" value="Genomic_DNA"/>
</dbReference>
<dbReference type="RefSeq" id="XP_016243158.1">
    <property type="nucleotide sequence ID" value="XM_016398596.1"/>
</dbReference>
<dbReference type="GeneID" id="27350379"/>
<name>A0A0D2ADH6_9EURO</name>
<proteinExistence type="predicted"/>
<dbReference type="InterPro" id="IPR036396">
    <property type="entry name" value="Cyt_P450_sf"/>
</dbReference>
<keyword evidence="1" id="KW-0812">Transmembrane</keyword>
<dbReference type="OrthoDB" id="1470350at2759"/>
<organism evidence="2 3">
    <name type="scientific">Cladophialophora immunda</name>
    <dbReference type="NCBI Taxonomy" id="569365"/>
    <lineage>
        <taxon>Eukaryota</taxon>
        <taxon>Fungi</taxon>
        <taxon>Dikarya</taxon>
        <taxon>Ascomycota</taxon>
        <taxon>Pezizomycotina</taxon>
        <taxon>Eurotiomycetes</taxon>
        <taxon>Chaetothyriomycetidae</taxon>
        <taxon>Chaetothyriales</taxon>
        <taxon>Herpotrichiellaceae</taxon>
        <taxon>Cladophialophora</taxon>
    </lineage>
</organism>
<dbReference type="SUPFAM" id="SSF48264">
    <property type="entry name" value="Cytochrome P450"/>
    <property type="match status" value="1"/>
</dbReference>
<evidence type="ECO:0000313" key="2">
    <source>
        <dbReference type="EMBL" id="KIW22942.1"/>
    </source>
</evidence>
<feature type="transmembrane region" description="Helical" evidence="1">
    <location>
        <begin position="19"/>
        <end position="37"/>
    </location>
</feature>
<keyword evidence="1" id="KW-1133">Transmembrane helix</keyword>
<accession>A0A0D2ADH6</accession>
<dbReference type="GO" id="GO:0004497">
    <property type="term" value="F:monooxygenase activity"/>
    <property type="evidence" value="ECO:0007669"/>
    <property type="project" value="InterPro"/>
</dbReference>
<dbReference type="VEuPathDB" id="FungiDB:PV07_11185"/>
<dbReference type="GO" id="GO:0020037">
    <property type="term" value="F:heme binding"/>
    <property type="evidence" value="ECO:0007669"/>
    <property type="project" value="InterPro"/>
</dbReference>
<dbReference type="Pfam" id="PF00067">
    <property type="entry name" value="p450"/>
    <property type="match status" value="1"/>
</dbReference>
<dbReference type="STRING" id="569365.A0A0D2ADH6"/>
<dbReference type="AlphaFoldDB" id="A0A0D2ADH6"/>